<evidence type="ECO:0000313" key="3">
    <source>
        <dbReference type="Proteomes" id="UP000247702"/>
    </source>
</evidence>
<sequence>MPIVGTLCDKEDEFPGRDELSRQVDIPCQNASHLDQQNQYDGIESAKPPINSEFDDFGERRGDYMNHVWGISSQWGTFVKDINQQPGYSDGECRINTCTQMVLSESSKRIQSLSSQLGPFLQVNTPEGNARAKKKPCHFVLPMNQPKTWSNKNDASLCQVFLSDEIDEEHEYSNNLPILIDTIMKPNRCYIANSLGYGIHDKDQEDYISYIKKELIGYIEEVIDYGFDHIIIIGELDYGILFLDCFGRVFNLDSMTSALLFHGDYFKGVERVTKGLGLKWVPWIVESDGGNIVEVEIDDGPMHYLIPFEKKKMKEIQMKEKKKKSSKKKRSRKKHH</sequence>
<name>A0A2Z6QVZ5_9GLOM</name>
<evidence type="ECO:0000256" key="1">
    <source>
        <dbReference type="SAM" id="MobiDB-lite"/>
    </source>
</evidence>
<feature type="compositionally biased region" description="Basic residues" evidence="1">
    <location>
        <begin position="320"/>
        <end position="336"/>
    </location>
</feature>
<comment type="caution">
    <text evidence="2">The sequence shown here is derived from an EMBL/GenBank/DDBJ whole genome shotgun (WGS) entry which is preliminary data.</text>
</comment>
<keyword evidence="3" id="KW-1185">Reference proteome</keyword>
<accession>A0A2Z6QVZ5</accession>
<proteinExistence type="predicted"/>
<feature type="region of interest" description="Disordered" evidence="1">
    <location>
        <begin position="315"/>
        <end position="336"/>
    </location>
</feature>
<dbReference type="AlphaFoldDB" id="A0A2Z6QVZ5"/>
<dbReference type="Proteomes" id="UP000247702">
    <property type="component" value="Unassembled WGS sequence"/>
</dbReference>
<evidence type="ECO:0000313" key="2">
    <source>
        <dbReference type="EMBL" id="GBB94477.1"/>
    </source>
</evidence>
<protein>
    <submittedName>
        <fullName evidence="2">Uncharacterized protein</fullName>
    </submittedName>
</protein>
<gene>
    <name evidence="2" type="ORF">RclHR1_23610001</name>
</gene>
<dbReference type="EMBL" id="BEXD01001515">
    <property type="protein sequence ID" value="GBB94477.1"/>
    <property type="molecule type" value="Genomic_DNA"/>
</dbReference>
<organism evidence="2 3">
    <name type="scientific">Rhizophagus clarus</name>
    <dbReference type="NCBI Taxonomy" id="94130"/>
    <lineage>
        <taxon>Eukaryota</taxon>
        <taxon>Fungi</taxon>
        <taxon>Fungi incertae sedis</taxon>
        <taxon>Mucoromycota</taxon>
        <taxon>Glomeromycotina</taxon>
        <taxon>Glomeromycetes</taxon>
        <taxon>Glomerales</taxon>
        <taxon>Glomeraceae</taxon>
        <taxon>Rhizophagus</taxon>
    </lineage>
</organism>
<reference evidence="2 3" key="1">
    <citation type="submission" date="2017-11" db="EMBL/GenBank/DDBJ databases">
        <title>The genome of Rhizophagus clarus HR1 reveals common genetic basis of auxotrophy among arbuscular mycorrhizal fungi.</title>
        <authorList>
            <person name="Kobayashi Y."/>
        </authorList>
    </citation>
    <scope>NUCLEOTIDE SEQUENCE [LARGE SCALE GENOMIC DNA]</scope>
    <source>
        <strain evidence="2 3">HR1</strain>
    </source>
</reference>